<sequence length="93" mass="10724">MKAIWNNQIIAESDKTIQIEGNHYFPADTIKKEFFKSSETHTTCPWKGVASYYHVEVDGEVNKDAAWFYPEPKPAAKEIKDCVAFWRGVKVEN</sequence>
<evidence type="ECO:0000259" key="1">
    <source>
        <dbReference type="Pfam" id="PF04248"/>
    </source>
</evidence>
<proteinExistence type="predicted"/>
<dbReference type="EMBL" id="PVTR01000005">
    <property type="protein sequence ID" value="PRY88104.1"/>
    <property type="molecule type" value="Genomic_DNA"/>
</dbReference>
<gene>
    <name evidence="2" type="ORF">CLW00_105225</name>
</gene>
<dbReference type="Proteomes" id="UP000238157">
    <property type="component" value="Unassembled WGS sequence"/>
</dbReference>
<dbReference type="OrthoDB" id="119916at2"/>
<reference evidence="2 3" key="1">
    <citation type="submission" date="2018-03" db="EMBL/GenBank/DDBJ databases">
        <title>Genomic Encyclopedia of Archaeal and Bacterial Type Strains, Phase II (KMG-II): from individual species to whole genera.</title>
        <authorList>
            <person name="Goeker M."/>
        </authorList>
    </citation>
    <scope>NUCLEOTIDE SEQUENCE [LARGE SCALE GENOMIC DNA]</scope>
    <source>
        <strain evidence="2 3">DSM 27929</strain>
    </source>
</reference>
<dbReference type="PANTHER" id="PTHR34310:SF5">
    <property type="entry name" value="DUF427 DOMAIN PROTEIN (AFU_ORTHOLOGUE AFUA_3G02220)"/>
    <property type="match status" value="1"/>
</dbReference>
<comment type="caution">
    <text evidence="2">The sequence shown here is derived from an EMBL/GenBank/DDBJ whole genome shotgun (WGS) entry which is preliminary data.</text>
</comment>
<evidence type="ECO:0000313" key="2">
    <source>
        <dbReference type="EMBL" id="PRY88104.1"/>
    </source>
</evidence>
<feature type="domain" description="DUF427" evidence="1">
    <location>
        <begin position="1"/>
        <end position="87"/>
    </location>
</feature>
<dbReference type="InterPro" id="IPR038694">
    <property type="entry name" value="DUF427_sf"/>
</dbReference>
<evidence type="ECO:0000313" key="3">
    <source>
        <dbReference type="Proteomes" id="UP000238157"/>
    </source>
</evidence>
<keyword evidence="3" id="KW-1185">Reference proteome</keyword>
<dbReference type="InterPro" id="IPR007361">
    <property type="entry name" value="DUF427"/>
</dbReference>
<name>A0A2T0WNL5_9BACT</name>
<dbReference type="RefSeq" id="WP_106133591.1">
    <property type="nucleotide sequence ID" value="NZ_PVTR01000005.1"/>
</dbReference>
<protein>
    <submittedName>
        <fullName evidence="2">Uncharacterized protein (DUF427 family)</fullName>
    </submittedName>
</protein>
<dbReference type="AlphaFoldDB" id="A0A2T0WNL5"/>
<dbReference type="Pfam" id="PF04248">
    <property type="entry name" value="NTP_transf_9"/>
    <property type="match status" value="1"/>
</dbReference>
<dbReference type="Gene3D" id="2.170.150.40">
    <property type="entry name" value="Domain of unknown function (DUF427)"/>
    <property type="match status" value="1"/>
</dbReference>
<organism evidence="2 3">
    <name type="scientific">Mongoliibacter ruber</name>
    <dbReference type="NCBI Taxonomy" id="1750599"/>
    <lineage>
        <taxon>Bacteria</taxon>
        <taxon>Pseudomonadati</taxon>
        <taxon>Bacteroidota</taxon>
        <taxon>Cytophagia</taxon>
        <taxon>Cytophagales</taxon>
        <taxon>Cyclobacteriaceae</taxon>
        <taxon>Mongoliibacter</taxon>
    </lineage>
</organism>
<dbReference type="PANTHER" id="PTHR34310">
    <property type="entry name" value="DUF427 DOMAIN PROTEIN (AFU_ORTHOLOGUE AFUA_3G02220)"/>
    <property type="match status" value="1"/>
</dbReference>
<accession>A0A2T0WNL5</accession>